<dbReference type="EMBL" id="JAPDRN010000125">
    <property type="protein sequence ID" value="KAJ9620352.1"/>
    <property type="molecule type" value="Genomic_DNA"/>
</dbReference>
<keyword evidence="1" id="KW-0812">Transmembrane</keyword>
<feature type="transmembrane region" description="Helical" evidence="1">
    <location>
        <begin position="37"/>
        <end position="61"/>
    </location>
</feature>
<feature type="transmembrane region" description="Helical" evidence="1">
    <location>
        <begin position="143"/>
        <end position="164"/>
    </location>
</feature>
<accession>A0AA38XSQ2</accession>
<evidence type="ECO:0000313" key="3">
    <source>
        <dbReference type="Proteomes" id="UP001172681"/>
    </source>
</evidence>
<keyword evidence="1" id="KW-1133">Transmembrane helix</keyword>
<comment type="caution">
    <text evidence="2">The sequence shown here is derived from an EMBL/GenBank/DDBJ whole genome shotgun (WGS) entry which is preliminary data.</text>
</comment>
<dbReference type="AlphaFoldDB" id="A0AA38XSQ2"/>
<sequence length="442" mass="50465">MLPAVAIPAIVLAGQNFVLDILAGYVVLQMPCWIPPFYIFIAHRTAQTILAIAAIILLFLLQNTDHGITVPRVAIQFEGAVEVLQIAMCVMFCQRIFVERKGSLLQSTELCHWHYAWGLSRAVFHIIASGTVVTASARWPHRQLLFFLVLTNVILFSPTPRAFIRYARARRCVSSTNRTQRARPRIQHHPTAFTGVVRTRERGSVEHLVSVSELMQQRQQSFASAAPWSEVREIDGYLFHVSRRTGRHYFALDTDDDIWSLQAIRRRIPWAGTYPRGKCTTEEFLLLAPGYSENHPYLRGTPSLYDVFRDIHQKELQYTLTNYPAHRVGCQKCPTGTCRELWCMMFSLLLDTVNSHLMLRYSIVDAITRSHIHDTENRLLLVRVEPTITSTVRLHFVGHNDRALIETPWQDLYTINTRGLCMGVSPDVASMIPGWTEVGSLR</sequence>
<protein>
    <submittedName>
        <fullName evidence="2">Uncharacterized protein</fullName>
    </submittedName>
</protein>
<reference evidence="2" key="1">
    <citation type="submission" date="2022-10" db="EMBL/GenBank/DDBJ databases">
        <title>Culturing micro-colonial fungi from biological soil crusts in the Mojave desert and describing Neophaeococcomyces mojavensis, and introducing the new genera and species Taxawa tesnikishii.</title>
        <authorList>
            <person name="Kurbessoian T."/>
            <person name="Stajich J.E."/>
        </authorList>
    </citation>
    <scope>NUCLEOTIDE SEQUENCE</scope>
    <source>
        <strain evidence="2">TK_35</strain>
    </source>
</reference>
<name>A0AA38XSQ2_9EURO</name>
<gene>
    <name evidence="2" type="ORF">H2204_012321</name>
</gene>
<feature type="transmembrane region" description="Helical" evidence="1">
    <location>
        <begin position="6"/>
        <end position="28"/>
    </location>
</feature>
<evidence type="ECO:0000313" key="2">
    <source>
        <dbReference type="EMBL" id="KAJ9620352.1"/>
    </source>
</evidence>
<keyword evidence="3" id="KW-1185">Reference proteome</keyword>
<proteinExistence type="predicted"/>
<evidence type="ECO:0000256" key="1">
    <source>
        <dbReference type="SAM" id="Phobius"/>
    </source>
</evidence>
<organism evidence="2 3">
    <name type="scientific">Knufia peltigerae</name>
    <dbReference type="NCBI Taxonomy" id="1002370"/>
    <lineage>
        <taxon>Eukaryota</taxon>
        <taxon>Fungi</taxon>
        <taxon>Dikarya</taxon>
        <taxon>Ascomycota</taxon>
        <taxon>Pezizomycotina</taxon>
        <taxon>Eurotiomycetes</taxon>
        <taxon>Chaetothyriomycetidae</taxon>
        <taxon>Chaetothyriales</taxon>
        <taxon>Trichomeriaceae</taxon>
        <taxon>Knufia</taxon>
    </lineage>
</organism>
<dbReference type="Proteomes" id="UP001172681">
    <property type="component" value="Unassembled WGS sequence"/>
</dbReference>
<keyword evidence="1" id="KW-0472">Membrane</keyword>